<accession>A0A318SIE2</accession>
<comment type="caution">
    <text evidence="9">The sequence shown here is derived from an EMBL/GenBank/DDBJ whole genome shotgun (WGS) entry which is preliminary data.</text>
</comment>
<comment type="subcellular location">
    <subcellularLocation>
        <location evidence="1">Endomembrane system</location>
        <topology evidence="1">Multi-pass membrane protein</topology>
    </subcellularLocation>
</comment>
<evidence type="ECO:0000256" key="2">
    <source>
        <dbReference type="ARBA" id="ARBA00008335"/>
    </source>
</evidence>
<protein>
    <submittedName>
        <fullName evidence="9">Fucose permease</fullName>
    </submittedName>
</protein>
<feature type="transmembrane region" description="Helical" evidence="7">
    <location>
        <begin position="321"/>
        <end position="343"/>
    </location>
</feature>
<dbReference type="PROSITE" id="PS50850">
    <property type="entry name" value="MFS"/>
    <property type="match status" value="1"/>
</dbReference>
<dbReference type="PANTHER" id="PTHR23514:SF3">
    <property type="entry name" value="BYPASS OF STOP CODON PROTEIN 6"/>
    <property type="match status" value="1"/>
</dbReference>
<feature type="transmembrane region" description="Helical" evidence="7">
    <location>
        <begin position="289"/>
        <end position="309"/>
    </location>
</feature>
<dbReference type="InterPro" id="IPR020846">
    <property type="entry name" value="MFS_dom"/>
</dbReference>
<dbReference type="OrthoDB" id="69827at2"/>
<feature type="transmembrane region" description="Helical" evidence="7">
    <location>
        <begin position="349"/>
        <end position="368"/>
    </location>
</feature>
<evidence type="ECO:0000313" key="10">
    <source>
        <dbReference type="Proteomes" id="UP000248326"/>
    </source>
</evidence>
<evidence type="ECO:0000256" key="1">
    <source>
        <dbReference type="ARBA" id="ARBA00004127"/>
    </source>
</evidence>
<dbReference type="Proteomes" id="UP000248326">
    <property type="component" value="Unassembled WGS sequence"/>
</dbReference>
<evidence type="ECO:0000256" key="7">
    <source>
        <dbReference type="SAM" id="Phobius"/>
    </source>
</evidence>
<dbReference type="GO" id="GO:0016020">
    <property type="term" value="C:membrane"/>
    <property type="evidence" value="ECO:0007669"/>
    <property type="project" value="TreeGrafter"/>
</dbReference>
<dbReference type="AlphaFoldDB" id="A0A318SIE2"/>
<dbReference type="SUPFAM" id="SSF103473">
    <property type="entry name" value="MFS general substrate transporter"/>
    <property type="match status" value="1"/>
</dbReference>
<keyword evidence="6 7" id="KW-0472">Membrane</keyword>
<keyword evidence="5 7" id="KW-1133">Transmembrane helix</keyword>
<comment type="similarity">
    <text evidence="2">Belongs to the major facilitator superfamily.</text>
</comment>
<dbReference type="EMBL" id="QJSX01000007">
    <property type="protein sequence ID" value="PYE53827.1"/>
    <property type="molecule type" value="Genomic_DNA"/>
</dbReference>
<feature type="transmembrane region" description="Helical" evidence="7">
    <location>
        <begin position="201"/>
        <end position="223"/>
    </location>
</feature>
<dbReference type="Pfam" id="PF07690">
    <property type="entry name" value="MFS_1"/>
    <property type="match status" value="1"/>
</dbReference>
<keyword evidence="10" id="KW-1185">Reference proteome</keyword>
<dbReference type="GO" id="GO:0022857">
    <property type="term" value="F:transmembrane transporter activity"/>
    <property type="evidence" value="ECO:0007669"/>
    <property type="project" value="InterPro"/>
</dbReference>
<evidence type="ECO:0000259" key="8">
    <source>
        <dbReference type="PROSITE" id="PS50850"/>
    </source>
</evidence>
<reference evidence="9 10" key="1">
    <citation type="submission" date="2018-06" db="EMBL/GenBank/DDBJ databases">
        <title>Genomic Encyclopedia of Type Strains, Phase IV (KMG-IV): sequencing the most valuable type-strain genomes for metagenomic binning, comparative biology and taxonomic classification.</title>
        <authorList>
            <person name="Goeker M."/>
        </authorList>
    </citation>
    <scope>NUCLEOTIDE SEQUENCE [LARGE SCALE GENOMIC DNA]</scope>
    <source>
        <strain evidence="9 10">DSM 18048</strain>
    </source>
</reference>
<dbReference type="PANTHER" id="PTHR23514">
    <property type="entry name" value="BYPASS OF STOP CODON PROTEIN 6"/>
    <property type="match status" value="1"/>
</dbReference>
<keyword evidence="4 7" id="KW-0812">Transmembrane</keyword>
<sequence>MTHDMTVSPRAALTSILVFVLIGATQALYGPALPSLSRQFGVSVSTAGLLISAHSLGALLGVLSAVPLQGRPFARWRAGVAVALLGVGAALLAVASSWSAALLAALLIGLGYGAITVGLNSLFAAGFGPRSAAMVNLLNALFGVGAVLGPLVVAAAPANARLPFVVIAASALLLLPFAVALDDRVASAPNTSRPRSPKGPLVGFIMLLALGVGVEASSIGWNATYLVSLGKTPQAAASFTALFFVLFTLGRLAAVPLSLRFAPPILVLVALTLAMGLLLVAHVPSAAPYALVALGGALAAVFPNTFTWASRAVQARQDATAVIVAGALLGSTIFPAVVGRAVALFGERAIPTTLATLAALTLTMALWMRWRTR</sequence>
<name>A0A318SIE2_9DEIO</name>
<feature type="transmembrane region" description="Helical" evidence="7">
    <location>
        <begin position="43"/>
        <end position="66"/>
    </location>
</feature>
<proteinExistence type="inferred from homology"/>
<feature type="transmembrane region" description="Helical" evidence="7">
    <location>
        <begin position="78"/>
        <end position="95"/>
    </location>
</feature>
<dbReference type="InterPro" id="IPR051788">
    <property type="entry name" value="MFS_Transporter"/>
</dbReference>
<gene>
    <name evidence="9" type="ORF">DES52_10785</name>
</gene>
<evidence type="ECO:0000256" key="4">
    <source>
        <dbReference type="ARBA" id="ARBA00022692"/>
    </source>
</evidence>
<keyword evidence="3" id="KW-0813">Transport</keyword>
<feature type="transmembrane region" description="Helical" evidence="7">
    <location>
        <begin position="162"/>
        <end position="181"/>
    </location>
</feature>
<feature type="transmembrane region" description="Helical" evidence="7">
    <location>
        <begin position="261"/>
        <end position="283"/>
    </location>
</feature>
<evidence type="ECO:0000313" key="9">
    <source>
        <dbReference type="EMBL" id="PYE53827.1"/>
    </source>
</evidence>
<dbReference type="Gene3D" id="1.20.1250.20">
    <property type="entry name" value="MFS general substrate transporter like domains"/>
    <property type="match status" value="2"/>
</dbReference>
<feature type="transmembrane region" description="Helical" evidence="7">
    <location>
        <begin position="101"/>
        <end position="125"/>
    </location>
</feature>
<evidence type="ECO:0000256" key="5">
    <source>
        <dbReference type="ARBA" id="ARBA00022989"/>
    </source>
</evidence>
<organism evidence="9 10">
    <name type="scientific">Deinococcus yavapaiensis KR-236</name>
    <dbReference type="NCBI Taxonomy" id="694435"/>
    <lineage>
        <taxon>Bacteria</taxon>
        <taxon>Thermotogati</taxon>
        <taxon>Deinococcota</taxon>
        <taxon>Deinococci</taxon>
        <taxon>Deinococcales</taxon>
        <taxon>Deinococcaceae</taxon>
        <taxon>Deinococcus</taxon>
    </lineage>
</organism>
<feature type="domain" description="Major facilitator superfamily (MFS) profile" evidence="8">
    <location>
        <begin position="11"/>
        <end position="373"/>
    </location>
</feature>
<dbReference type="InterPro" id="IPR036259">
    <property type="entry name" value="MFS_trans_sf"/>
</dbReference>
<evidence type="ECO:0000256" key="6">
    <source>
        <dbReference type="ARBA" id="ARBA00023136"/>
    </source>
</evidence>
<dbReference type="GO" id="GO:0012505">
    <property type="term" value="C:endomembrane system"/>
    <property type="evidence" value="ECO:0007669"/>
    <property type="project" value="UniProtKB-SubCell"/>
</dbReference>
<feature type="transmembrane region" description="Helical" evidence="7">
    <location>
        <begin position="235"/>
        <end position="254"/>
    </location>
</feature>
<feature type="transmembrane region" description="Helical" evidence="7">
    <location>
        <begin position="137"/>
        <end position="156"/>
    </location>
</feature>
<evidence type="ECO:0000256" key="3">
    <source>
        <dbReference type="ARBA" id="ARBA00022448"/>
    </source>
</evidence>
<dbReference type="InterPro" id="IPR011701">
    <property type="entry name" value="MFS"/>
</dbReference>